<accession>A0A543PHJ1</accession>
<feature type="compositionally biased region" description="Low complexity" evidence="1">
    <location>
        <begin position="171"/>
        <end position="193"/>
    </location>
</feature>
<comment type="caution">
    <text evidence="2">The sequence shown here is derived from an EMBL/GenBank/DDBJ whole genome shotgun (WGS) entry which is preliminary data.</text>
</comment>
<proteinExistence type="predicted"/>
<feature type="compositionally biased region" description="Basic and acidic residues" evidence="1">
    <location>
        <begin position="240"/>
        <end position="249"/>
    </location>
</feature>
<evidence type="ECO:0000256" key="1">
    <source>
        <dbReference type="SAM" id="MobiDB-lite"/>
    </source>
</evidence>
<dbReference type="AlphaFoldDB" id="A0A543PHJ1"/>
<evidence type="ECO:0000313" key="2">
    <source>
        <dbReference type="EMBL" id="TQN43551.1"/>
    </source>
</evidence>
<feature type="compositionally biased region" description="Polar residues" evidence="1">
    <location>
        <begin position="227"/>
        <end position="237"/>
    </location>
</feature>
<feature type="region of interest" description="Disordered" evidence="1">
    <location>
        <begin position="209"/>
        <end position="256"/>
    </location>
</feature>
<keyword evidence="3" id="KW-1185">Reference proteome</keyword>
<reference evidence="2 3" key="1">
    <citation type="submission" date="2019-06" db="EMBL/GenBank/DDBJ databases">
        <title>Sequencing the genomes of 1000 actinobacteria strains.</title>
        <authorList>
            <person name="Klenk H.-P."/>
        </authorList>
    </citation>
    <scope>NUCLEOTIDE SEQUENCE [LARGE SCALE GENOMIC DNA]</scope>
    <source>
        <strain evidence="2 3">DSM 46837</strain>
    </source>
</reference>
<gene>
    <name evidence="2" type="ORF">FHU33_3000</name>
</gene>
<dbReference type="EMBL" id="VFQE01000001">
    <property type="protein sequence ID" value="TQN43551.1"/>
    <property type="molecule type" value="Genomic_DNA"/>
</dbReference>
<sequence>MFAHIPGRSRATGLSWLRRIGGRVGRRPIPKGRAAPFRRAVAAGILGRLRGGTAGTGGKPEIGEHASPVQHRIGSAFPVLLQVERPVPDRGLPRGIEGRSFGDRIGADARVELPQRSGQPVQVVAGRRPGDVDVTGEPRRPVHPGGRSQVNTYATPWRSSTARIGSASTWSGSGRLRRSPLGGSAGRPPGRSSTGALGVEGHAEAVASPHTVRTISNRAPDGPIPSNIISAGQSRVPSKTIDHQSRGESSRCTTTSESYPALTWGLSLRGASSPRRVRTGRQHSTDGGPCGLVTVRPHVPRRCRASSASRSWAASTRR</sequence>
<dbReference type="Proteomes" id="UP000319865">
    <property type="component" value="Unassembled WGS sequence"/>
</dbReference>
<evidence type="ECO:0000313" key="3">
    <source>
        <dbReference type="Proteomes" id="UP000319865"/>
    </source>
</evidence>
<name>A0A543PHJ1_9ACTN</name>
<organism evidence="2 3">
    <name type="scientific">Blastococcus colisei</name>
    <dbReference type="NCBI Taxonomy" id="1564162"/>
    <lineage>
        <taxon>Bacteria</taxon>
        <taxon>Bacillati</taxon>
        <taxon>Actinomycetota</taxon>
        <taxon>Actinomycetes</taxon>
        <taxon>Geodermatophilales</taxon>
        <taxon>Geodermatophilaceae</taxon>
        <taxon>Blastococcus</taxon>
    </lineage>
</organism>
<feature type="region of interest" description="Disordered" evidence="1">
    <location>
        <begin position="128"/>
        <end position="197"/>
    </location>
</feature>
<feature type="compositionally biased region" description="Polar residues" evidence="1">
    <location>
        <begin position="148"/>
        <end position="170"/>
    </location>
</feature>
<feature type="compositionally biased region" description="Basic and acidic residues" evidence="1">
    <location>
        <begin position="128"/>
        <end position="140"/>
    </location>
</feature>
<feature type="region of interest" description="Disordered" evidence="1">
    <location>
        <begin position="270"/>
        <end position="295"/>
    </location>
</feature>
<protein>
    <submittedName>
        <fullName evidence="2">Uncharacterized protein</fullName>
    </submittedName>
</protein>